<comment type="caution">
    <text evidence="2">The sequence shown here is derived from an EMBL/GenBank/DDBJ whole genome shotgun (WGS) entry which is preliminary data.</text>
</comment>
<keyword evidence="3" id="KW-1185">Reference proteome</keyword>
<organism evidence="2 3">
    <name type="scientific">Coccomyxa viridis</name>
    <dbReference type="NCBI Taxonomy" id="1274662"/>
    <lineage>
        <taxon>Eukaryota</taxon>
        <taxon>Viridiplantae</taxon>
        <taxon>Chlorophyta</taxon>
        <taxon>core chlorophytes</taxon>
        <taxon>Trebouxiophyceae</taxon>
        <taxon>Trebouxiophyceae incertae sedis</taxon>
        <taxon>Coccomyxaceae</taxon>
        <taxon>Coccomyxa</taxon>
    </lineage>
</organism>
<evidence type="ECO:0000313" key="2">
    <source>
        <dbReference type="EMBL" id="CAK0759094.1"/>
    </source>
</evidence>
<dbReference type="EMBL" id="CAUYUE010000003">
    <property type="protein sequence ID" value="CAK0759094.1"/>
    <property type="molecule type" value="Genomic_DNA"/>
</dbReference>
<feature type="signal peptide" evidence="1">
    <location>
        <begin position="1"/>
        <end position="33"/>
    </location>
</feature>
<gene>
    <name evidence="2" type="ORF">CVIRNUC_002670</name>
</gene>
<reference evidence="2 3" key="1">
    <citation type="submission" date="2023-10" db="EMBL/GenBank/DDBJ databases">
        <authorList>
            <person name="Maclean D."/>
            <person name="Macfadyen A."/>
        </authorList>
    </citation>
    <scope>NUCLEOTIDE SEQUENCE [LARGE SCALE GENOMIC DNA]</scope>
</reference>
<evidence type="ECO:0008006" key="4">
    <source>
        <dbReference type="Google" id="ProtNLM"/>
    </source>
</evidence>
<protein>
    <recommendedName>
        <fullName evidence="4">SGNH domain-containing protein</fullName>
    </recommendedName>
</protein>
<sequence length="406" mass="45500">MAWRQAWHLIGRSQGTMRLFGLLVMLMAHASAAESFQGCPDSPQGLAVAEAAAAGVKDQGTPFVFQARVVHGCPDDSSGESCKNPVPPEWRQLCSFDPSAGGGWAKAMICDDQRKQGIVKYVRERGIPGFDEMQRFSACDIWPLIKGKTLWIVGDSHSFDLARAAACFFLPLWDFDFEGALPYASESAAFEHLEKHVENYKPPACFPLLEATMVCQIRVNKGQMFRDHVLPLIKRMAKPTDIAVMNFAHWHNGWEGHEYKDLLQAFRDEVAASAAELPHIIWKEMVPTHFKHLHGSYKGGDPPFECGPLNVTLQQDGTLKAGDEVNELLVQGGAHNRAAREMFAGSDIIITDSWNATVELYDYHRNMPNGLHECGHYCFPGVPEMWLYYVYKAIQSAPWAWEGYIR</sequence>
<dbReference type="AlphaFoldDB" id="A0AAV1HXX1"/>
<accession>A0AAV1HXX1</accession>
<feature type="chain" id="PRO_5043976398" description="SGNH domain-containing protein" evidence="1">
    <location>
        <begin position="34"/>
        <end position="406"/>
    </location>
</feature>
<keyword evidence="1" id="KW-0732">Signal</keyword>
<evidence type="ECO:0000256" key="1">
    <source>
        <dbReference type="SAM" id="SignalP"/>
    </source>
</evidence>
<proteinExistence type="predicted"/>
<evidence type="ECO:0000313" key="3">
    <source>
        <dbReference type="Proteomes" id="UP001314263"/>
    </source>
</evidence>
<dbReference type="Proteomes" id="UP001314263">
    <property type="component" value="Unassembled WGS sequence"/>
</dbReference>
<name>A0AAV1HXX1_9CHLO</name>